<dbReference type="NCBIfam" id="TIGR00762">
    <property type="entry name" value="DegV"/>
    <property type="match status" value="1"/>
</dbReference>
<keyword evidence="2" id="KW-0446">Lipid-binding</keyword>
<accession>A0ABS6DWA1</accession>
<keyword evidence="4" id="KW-1185">Reference proteome</keyword>
<dbReference type="EMBL" id="JAHLOQ010000014">
    <property type="protein sequence ID" value="MBU5336097.1"/>
    <property type="molecule type" value="Genomic_DNA"/>
</dbReference>
<proteinExistence type="predicted"/>
<name>A0ABS6DWA1_9FIRM</name>
<evidence type="ECO:0000313" key="3">
    <source>
        <dbReference type="EMBL" id="MBU5336097.1"/>
    </source>
</evidence>
<organism evidence="3 4">
    <name type="scientific">Intestinibacter bartlettii</name>
    <dbReference type="NCBI Taxonomy" id="261299"/>
    <lineage>
        <taxon>Bacteria</taxon>
        <taxon>Bacillati</taxon>
        <taxon>Bacillota</taxon>
        <taxon>Clostridia</taxon>
        <taxon>Peptostreptococcales</taxon>
        <taxon>Peptostreptococcaceae</taxon>
        <taxon>Intestinibacter</taxon>
    </lineage>
</organism>
<dbReference type="InterPro" id="IPR050270">
    <property type="entry name" value="DegV_domain_contain"/>
</dbReference>
<evidence type="ECO:0000313" key="4">
    <source>
        <dbReference type="Proteomes" id="UP001196301"/>
    </source>
</evidence>
<gene>
    <name evidence="3" type="ORF">KQI20_06565</name>
</gene>
<evidence type="ECO:0000256" key="1">
    <source>
        <dbReference type="ARBA" id="ARBA00003238"/>
    </source>
</evidence>
<dbReference type="PANTHER" id="PTHR33434:SF3">
    <property type="entry name" value="DEGV DOMAIN-CONTAINING PROTEIN YITS"/>
    <property type="match status" value="1"/>
</dbReference>
<protein>
    <submittedName>
        <fullName evidence="3">DegV family protein</fullName>
    </submittedName>
</protein>
<dbReference type="Proteomes" id="UP001196301">
    <property type="component" value="Unassembled WGS sequence"/>
</dbReference>
<sequence length="290" mass="31969">MRDFIISTDSTADLPDTYLKENNISVHPLYYIVDGKEYIPGVDDMPVKDFYQALKDGKMPTTSAANPINIIAKFQKEVNEEHDILHLSFSSGLSSSYNNARMCANKIMEEEPGSKVIVVDTLSGTVGQGILLIKAVNMKKEGKTIDEIAEWLNNNKKHVIHEFTVSDLNHLYRGGRLSKASAVLGTMLNIQPILHMDDNGGLAAIGKVRGRKKALHTLVDNIEKKTDITTLKQVFVSHGDCIEDAQYVADKIKQKYGVEDILISDICPTIGAHTAQGAVVVAYLGNNRED</sequence>
<dbReference type="RefSeq" id="WP_216569225.1">
    <property type="nucleotide sequence ID" value="NZ_JAHLOQ010000014.1"/>
</dbReference>
<evidence type="ECO:0000256" key="2">
    <source>
        <dbReference type="ARBA" id="ARBA00023121"/>
    </source>
</evidence>
<comment type="function">
    <text evidence="1">May bind long-chain fatty acids, such as palmitate, and may play a role in lipid transport or fatty acid metabolism.</text>
</comment>
<dbReference type="PANTHER" id="PTHR33434">
    <property type="entry name" value="DEGV DOMAIN-CONTAINING PROTEIN DR_1986-RELATED"/>
    <property type="match status" value="1"/>
</dbReference>
<dbReference type="InterPro" id="IPR003797">
    <property type="entry name" value="DegV"/>
</dbReference>
<comment type="caution">
    <text evidence="3">The sequence shown here is derived from an EMBL/GenBank/DDBJ whole genome shotgun (WGS) entry which is preliminary data.</text>
</comment>
<dbReference type="Pfam" id="PF02645">
    <property type="entry name" value="DegV"/>
    <property type="match status" value="1"/>
</dbReference>
<reference evidence="3 4" key="1">
    <citation type="submission" date="2021-06" db="EMBL/GenBank/DDBJ databases">
        <authorList>
            <person name="Sun Q."/>
            <person name="Li D."/>
        </authorList>
    </citation>
    <scope>NUCLEOTIDE SEQUENCE [LARGE SCALE GENOMIC DNA]</scope>
    <source>
        <strain evidence="3 4">N19</strain>
    </source>
</reference>
<dbReference type="PROSITE" id="PS51482">
    <property type="entry name" value="DEGV"/>
    <property type="match status" value="1"/>
</dbReference>